<dbReference type="Gene3D" id="3.10.170.10">
    <property type="match status" value="1"/>
</dbReference>
<dbReference type="Pfam" id="PF07504">
    <property type="entry name" value="FTP"/>
    <property type="match status" value="1"/>
</dbReference>
<feature type="compositionally biased region" description="Polar residues" evidence="8">
    <location>
        <begin position="421"/>
        <end position="438"/>
    </location>
</feature>
<dbReference type="GO" id="GO:0006508">
    <property type="term" value="P:proteolysis"/>
    <property type="evidence" value="ECO:0007669"/>
    <property type="project" value="UniProtKB-KW"/>
</dbReference>
<evidence type="ECO:0000259" key="10">
    <source>
        <dbReference type="Pfam" id="PF02868"/>
    </source>
</evidence>
<evidence type="ECO:0000256" key="5">
    <source>
        <dbReference type="ARBA" id="ARBA00022801"/>
    </source>
</evidence>
<dbReference type="EMBL" id="CAFBLU010000023">
    <property type="protein sequence ID" value="CAB4879336.1"/>
    <property type="molecule type" value="Genomic_DNA"/>
</dbReference>
<dbReference type="Gene3D" id="2.60.120.260">
    <property type="entry name" value="Galactose-binding domain-like"/>
    <property type="match status" value="1"/>
</dbReference>
<evidence type="ECO:0000256" key="6">
    <source>
        <dbReference type="ARBA" id="ARBA00022833"/>
    </source>
</evidence>
<dbReference type="InterPro" id="IPR001570">
    <property type="entry name" value="Peptidase_M4_C_domain"/>
</dbReference>
<dbReference type="SUPFAM" id="SSF55486">
    <property type="entry name" value="Metalloproteases ('zincins'), catalytic domain"/>
    <property type="match status" value="1"/>
</dbReference>
<evidence type="ECO:0000313" key="12">
    <source>
        <dbReference type="EMBL" id="CAB4879336.1"/>
    </source>
</evidence>
<dbReference type="GO" id="GO:0046872">
    <property type="term" value="F:metal ion binding"/>
    <property type="evidence" value="ECO:0007669"/>
    <property type="project" value="UniProtKB-KW"/>
</dbReference>
<evidence type="ECO:0000259" key="9">
    <source>
        <dbReference type="Pfam" id="PF01447"/>
    </source>
</evidence>
<evidence type="ECO:0000256" key="8">
    <source>
        <dbReference type="SAM" id="MobiDB-lite"/>
    </source>
</evidence>
<dbReference type="AlphaFoldDB" id="A0A6J7E8R7"/>
<dbReference type="PANTHER" id="PTHR33794">
    <property type="entry name" value="BACILLOLYSIN"/>
    <property type="match status" value="1"/>
</dbReference>
<organism evidence="12">
    <name type="scientific">freshwater metagenome</name>
    <dbReference type="NCBI Taxonomy" id="449393"/>
    <lineage>
        <taxon>unclassified sequences</taxon>
        <taxon>metagenomes</taxon>
        <taxon>ecological metagenomes</taxon>
    </lineage>
</organism>
<dbReference type="InterPro" id="IPR013783">
    <property type="entry name" value="Ig-like_fold"/>
</dbReference>
<evidence type="ECO:0000256" key="4">
    <source>
        <dbReference type="ARBA" id="ARBA00022729"/>
    </source>
</evidence>
<evidence type="ECO:0000259" key="11">
    <source>
        <dbReference type="Pfam" id="PF07504"/>
    </source>
</evidence>
<keyword evidence="5" id="KW-0378">Hydrolase</keyword>
<feature type="domain" description="FTP" evidence="11">
    <location>
        <begin position="90"/>
        <end position="135"/>
    </location>
</feature>
<keyword evidence="2" id="KW-0645">Protease</keyword>
<name>A0A6J7E8R7_9ZZZZ</name>
<dbReference type="InterPro" id="IPR011096">
    <property type="entry name" value="FTP_domain"/>
</dbReference>
<keyword evidence="7" id="KW-0482">Metalloprotease</keyword>
<sequence length="1090" mass="112842">MSGSSPRPRVVIAAVVTAGALVGGGALIGQAGNPPGDQARAATAAAASASSSRFTPSRPSGVTASSSAPTVARLWLAQNPGTLHGTRVADLHLTRVLKSGRGGISIVRLQEVHSGAPVLGGQAVIAVDSTNKVVAGSTETLRGKVPSLSPRVTSGQARAAAVAAASKGGRNGVTAVGTPTLSIFDPRILGGPGLSRATLVWNVTVNRGGANPLSRIVYIDAQRGFPIASMDKMEATLNRTVCDAKSTATKVPCSSTPSAPAARSEGGAASSVTDVNTAYDYAGDTYNFYQGLGRNSIDDNGMEIKSTVRFCPATNQCPYGNAYWNGSQMVYGRGYSSADDVVAHELTHGVTQYTSQLFYYYQSGAINEGLSDIFGEFVDQTDGVGTDTTAVKWQIGEDLSIGAIRDMSDPTNFGDPDKTSSDNYTADSASGDSGGVHTNSGVANKTAYLTTDGGTFNGQTISGIGVTKAKQVWYQTQLLLRSGSDYQDLGTALDQACQSLVPSAAVSSADCTEVNKATAATELSQTPLKAPATKATQCETGAPSSVYADNFDGAHSWAKASTTGGSQWYYSSEDTANGLYAKSGTGNLWGDDPSIISDSTMTMDHAVTIPANGRLYFDHAYSFERNTFATTGNYDGGVIEYTTDGGTTWNDAGSLITINGYSGAIFSGSAGDNPLAGRDAFVGPSKGYIGSRLDLSSLAGRSVKFRFRIGTDSGTSDYGWFIDNFKVYSCAATDTTPPDTTIGAGSGGSVPAEGASITTSTATVTFNSSEENSTFECRVDSVSNADWSSCLSPKVFTGLGEGSHKVEVRATDAAGNVDSTPAVRNFSVDTTAPNTAVTSGPASYRSSSVSVSFGSTDSGATFECRLDSASEADWVGCVTPTTLSGLSDGSHTLEVRAVDAAGNVDGSPATRTFTVDMTAPQTTITAAPATYVRSKSVAFTFSSSEAGGTFGCQFDSLVIWLSPCTSPKTYSALAEGNHTFQVRASDALLNRDASPSAVMFTVDTVSPDTKITLSPTLTKVTRPVFKFTTVKAGDLYHFQCAIDTGAWVACASPWTAPAVLKKGTHKFKVAAIDRAGNVDGSPSTKTFRIY</sequence>
<proteinExistence type="inferred from homology"/>
<feature type="region of interest" description="Disordered" evidence="8">
    <location>
        <begin position="404"/>
        <end position="438"/>
    </location>
</feature>
<feature type="domain" description="Peptidase M4" evidence="9">
    <location>
        <begin position="277"/>
        <end position="352"/>
    </location>
</feature>
<reference evidence="12" key="1">
    <citation type="submission" date="2020-05" db="EMBL/GenBank/DDBJ databases">
        <authorList>
            <person name="Chiriac C."/>
            <person name="Salcher M."/>
            <person name="Ghai R."/>
            <person name="Kavagutti S V."/>
        </authorList>
    </citation>
    <scope>NUCLEOTIDE SEQUENCE</scope>
</reference>
<evidence type="ECO:0000256" key="3">
    <source>
        <dbReference type="ARBA" id="ARBA00022723"/>
    </source>
</evidence>
<dbReference type="Gene3D" id="3.30.420.430">
    <property type="match status" value="1"/>
</dbReference>
<keyword evidence="3" id="KW-0479">Metal-binding</keyword>
<dbReference type="InterPro" id="IPR023612">
    <property type="entry name" value="Peptidase_M4"/>
</dbReference>
<protein>
    <submittedName>
        <fullName evidence="12">Unannotated protein</fullName>
    </submittedName>
</protein>
<dbReference type="PANTHER" id="PTHR33794:SF1">
    <property type="entry name" value="BACILLOLYSIN"/>
    <property type="match status" value="1"/>
</dbReference>
<evidence type="ECO:0000256" key="7">
    <source>
        <dbReference type="ARBA" id="ARBA00023049"/>
    </source>
</evidence>
<dbReference type="InterPro" id="IPR013856">
    <property type="entry name" value="Peptidase_M4_domain"/>
</dbReference>
<keyword evidence="4" id="KW-0732">Signal</keyword>
<dbReference type="CDD" id="cd09597">
    <property type="entry name" value="M4_TLP"/>
    <property type="match status" value="1"/>
</dbReference>
<dbReference type="InterPro" id="IPR050728">
    <property type="entry name" value="Zinc_Metalloprotease_M4"/>
</dbReference>
<gene>
    <name evidence="12" type="ORF">UFOPK3444_01245</name>
</gene>
<dbReference type="InterPro" id="IPR027268">
    <property type="entry name" value="Peptidase_M4/M1_CTD_sf"/>
</dbReference>
<evidence type="ECO:0000256" key="1">
    <source>
        <dbReference type="ARBA" id="ARBA00009388"/>
    </source>
</evidence>
<dbReference type="Gene3D" id="1.10.390.10">
    <property type="entry name" value="Neutral Protease Domain 2"/>
    <property type="match status" value="1"/>
</dbReference>
<comment type="similarity">
    <text evidence="1">Belongs to the peptidase M4 family.</text>
</comment>
<dbReference type="Gene3D" id="2.60.40.10">
    <property type="entry name" value="Immunoglobulins"/>
    <property type="match status" value="2"/>
</dbReference>
<evidence type="ECO:0000256" key="2">
    <source>
        <dbReference type="ARBA" id="ARBA00022670"/>
    </source>
</evidence>
<accession>A0A6J7E8R7</accession>
<dbReference type="Pfam" id="PF02868">
    <property type="entry name" value="Peptidase_M4_C"/>
    <property type="match status" value="1"/>
</dbReference>
<keyword evidence="6" id="KW-0862">Zinc</keyword>
<dbReference type="Pfam" id="PF01447">
    <property type="entry name" value="Peptidase_M4"/>
    <property type="match status" value="1"/>
</dbReference>
<feature type="domain" description="Peptidase M4 C-terminal" evidence="10">
    <location>
        <begin position="355"/>
        <end position="517"/>
    </location>
</feature>
<dbReference type="GO" id="GO:0004222">
    <property type="term" value="F:metalloendopeptidase activity"/>
    <property type="evidence" value="ECO:0007669"/>
    <property type="project" value="InterPro"/>
</dbReference>
<dbReference type="PRINTS" id="PR00730">
    <property type="entry name" value="THERMOLYSIN"/>
</dbReference>